<organism evidence="1">
    <name type="scientific">Siphoviridae sp. ctxvK3</name>
    <dbReference type="NCBI Taxonomy" id="2827975"/>
    <lineage>
        <taxon>Viruses</taxon>
        <taxon>Duplodnaviria</taxon>
        <taxon>Heunggongvirae</taxon>
        <taxon>Uroviricota</taxon>
        <taxon>Caudoviricetes</taxon>
    </lineage>
</organism>
<name>A0A8S5SFS8_9CAUD</name>
<accession>A0A8S5SFS8</accession>
<dbReference type="EMBL" id="BK032591">
    <property type="protein sequence ID" value="DAF49924.1"/>
    <property type="molecule type" value="Genomic_DNA"/>
</dbReference>
<sequence>MTSKDYKERLKEMSIKDKKKMYCINKHDIELIKIMKEMQKKLDEQILKSHNILEINEDFLNIAILDEIGELTHELKYEWCWWKKGQAPVDKQKVLGELVDIWHFVLSYSNHFVKNDYILEKHMSRINDQIRFCCGEVTRTGFANKLVSLIKCERTRIIKIIFISLFLGFSVEDVYKAYCDKNKVNYQRLKEGY</sequence>
<evidence type="ECO:0000313" key="1">
    <source>
        <dbReference type="EMBL" id="DAF49924.1"/>
    </source>
</evidence>
<dbReference type="SUPFAM" id="SSF101386">
    <property type="entry name" value="all-alpha NTP pyrophosphatases"/>
    <property type="match status" value="1"/>
</dbReference>
<dbReference type="CDD" id="cd11527">
    <property type="entry name" value="NTP-PPase_dUTPase"/>
    <property type="match status" value="1"/>
</dbReference>
<dbReference type="InterPro" id="IPR014871">
    <property type="entry name" value="dUTPase/dCTP_pyrophosphatase"/>
</dbReference>
<dbReference type="Gene3D" id="1.10.4010.10">
    <property type="entry name" value="Type II deoxyuridine triphosphatase"/>
    <property type="match status" value="1"/>
</dbReference>
<proteinExistence type="predicted"/>
<protein>
    <submittedName>
        <fullName evidence="1">dUTPase</fullName>
    </submittedName>
</protein>
<dbReference type="Pfam" id="PF08761">
    <property type="entry name" value="dUTPase_2"/>
    <property type="match status" value="1"/>
</dbReference>
<reference evidence="1" key="1">
    <citation type="journal article" date="2021" name="Proc. Natl. Acad. Sci. U.S.A.">
        <title>A Catalog of Tens of Thousands of Viruses from Human Metagenomes Reveals Hidden Associations with Chronic Diseases.</title>
        <authorList>
            <person name="Tisza M.J."/>
            <person name="Buck C.B."/>
        </authorList>
    </citation>
    <scope>NUCLEOTIDE SEQUENCE</scope>
    <source>
        <strain evidence="1">CtxvK3</strain>
    </source>
</reference>